<sequence>MVLETALVANLASRDFVYRSRLSDVEEKYTEVTEGQRKEPDEYMLPSNIIMHHSFAERNADIDIDEYQLCVSCNFLYKNEAGHICEHFQNTAINDLCCVCGILTEDLENHLKNAHNQCSDLGIIVQQSEISHKYSTKHHYCFYCGKLQTKLARHLERQHSDENEVKEALEFVKGSSDRRKIFYGIQKQGDFINAKNGNVVGVRRSSMGNKIPCPYCKGFYSKNNLRTHVKKYCSQVHREQNVQLLSRRILSNYHENACEILREEIFPSMRDDDITANITHDNLVIAYANQLATKYSSSRHHYNMIRNRMRHISRVLTKMKKISNTISDTQSIFDPQHFDFFIQAVHRIAGFTNGKFSVPSFGPSSVTLFSQLGDVLETEAIKRKDIVLEQNVQRFLKLLRTTSNSLINKVAIANRTQIQRTQKVMLPFTHDVRLLFTKLEEKIASLANKIKLKFTKNTWVELTKLMLVKLMVYNRKRPGDVEKAQIIEYRNLQIIDETSVRQLDETEQIYAQNYGRFITRGKLNSPASVLVSKLDMESIPNRSWCK</sequence>
<proteinExistence type="predicted"/>
<dbReference type="InParanoid" id="A0A6P7G5J9"/>
<gene>
    <name evidence="1" type="primary">LOC114336163</name>
</gene>
<dbReference type="PANTHER" id="PTHR33480">
    <property type="entry name" value="SET DOMAIN-CONTAINING PROTEIN-RELATED"/>
    <property type="match status" value="1"/>
</dbReference>
<organism evidence="1">
    <name type="scientific">Diabrotica virgifera virgifera</name>
    <name type="common">western corn rootworm</name>
    <dbReference type="NCBI Taxonomy" id="50390"/>
    <lineage>
        <taxon>Eukaryota</taxon>
        <taxon>Metazoa</taxon>
        <taxon>Ecdysozoa</taxon>
        <taxon>Arthropoda</taxon>
        <taxon>Hexapoda</taxon>
        <taxon>Insecta</taxon>
        <taxon>Pterygota</taxon>
        <taxon>Neoptera</taxon>
        <taxon>Endopterygota</taxon>
        <taxon>Coleoptera</taxon>
        <taxon>Polyphaga</taxon>
        <taxon>Cucujiformia</taxon>
        <taxon>Chrysomeloidea</taxon>
        <taxon>Chrysomelidae</taxon>
        <taxon>Galerucinae</taxon>
        <taxon>Diabroticina</taxon>
        <taxon>Diabroticites</taxon>
        <taxon>Diabrotica</taxon>
    </lineage>
</organism>
<accession>A0A6P7G5J9</accession>
<dbReference type="PANTHER" id="PTHR33480:SF1">
    <property type="entry name" value="TYR RECOMBINASE DOMAIN-CONTAINING PROTEIN"/>
    <property type="match status" value="1"/>
</dbReference>
<dbReference type="RefSeq" id="XP_028142292.1">
    <property type="nucleotide sequence ID" value="XM_028286491.1"/>
</dbReference>
<name>A0A6P7G5J9_DIAVI</name>
<reference evidence="1" key="1">
    <citation type="submission" date="2025-08" db="UniProtKB">
        <authorList>
            <consortium name="RefSeq"/>
        </authorList>
    </citation>
    <scope>IDENTIFICATION</scope>
    <source>
        <tissue evidence="1">Whole insect</tissue>
    </source>
</reference>
<protein>
    <submittedName>
        <fullName evidence="1">Uncharacterized protein LOC114336163</fullName>
    </submittedName>
</protein>
<evidence type="ECO:0000313" key="1">
    <source>
        <dbReference type="RefSeq" id="XP_028142292.1"/>
    </source>
</evidence>
<dbReference type="AlphaFoldDB" id="A0A6P7G5J9"/>